<keyword evidence="2" id="KW-1185">Reference proteome</keyword>
<name>A0A2U1L6E5_ARTAN</name>
<dbReference type="OrthoDB" id="1750359at2759"/>
<reference evidence="1 2" key="1">
    <citation type="journal article" date="2018" name="Mol. Plant">
        <title>The genome of Artemisia annua provides insight into the evolution of Asteraceae family and artemisinin biosynthesis.</title>
        <authorList>
            <person name="Shen Q."/>
            <person name="Zhang L."/>
            <person name="Liao Z."/>
            <person name="Wang S."/>
            <person name="Yan T."/>
            <person name="Shi P."/>
            <person name="Liu M."/>
            <person name="Fu X."/>
            <person name="Pan Q."/>
            <person name="Wang Y."/>
            <person name="Lv Z."/>
            <person name="Lu X."/>
            <person name="Zhang F."/>
            <person name="Jiang W."/>
            <person name="Ma Y."/>
            <person name="Chen M."/>
            <person name="Hao X."/>
            <person name="Li L."/>
            <person name="Tang Y."/>
            <person name="Lv G."/>
            <person name="Zhou Y."/>
            <person name="Sun X."/>
            <person name="Brodelius P.E."/>
            <person name="Rose J.K.C."/>
            <person name="Tang K."/>
        </authorList>
    </citation>
    <scope>NUCLEOTIDE SEQUENCE [LARGE SCALE GENOMIC DNA]</scope>
    <source>
        <strain evidence="2">cv. Huhao1</strain>
        <tissue evidence="1">Leaf</tissue>
    </source>
</reference>
<accession>A0A2U1L6E5</accession>
<dbReference type="STRING" id="35608.A0A2U1L6E5"/>
<evidence type="ECO:0000313" key="1">
    <source>
        <dbReference type="EMBL" id="PWA44576.1"/>
    </source>
</evidence>
<dbReference type="InterPro" id="IPR029047">
    <property type="entry name" value="HSP70_peptide-bd_sf"/>
</dbReference>
<dbReference type="Proteomes" id="UP000245207">
    <property type="component" value="Unassembled WGS sequence"/>
</dbReference>
<proteinExistence type="predicted"/>
<gene>
    <name evidence="1" type="ORF">CTI12_AA525060</name>
</gene>
<keyword evidence="1" id="KW-0346">Stress response</keyword>
<dbReference type="EMBL" id="PKPP01011200">
    <property type="protein sequence ID" value="PWA44576.1"/>
    <property type="molecule type" value="Genomic_DNA"/>
</dbReference>
<dbReference type="AlphaFoldDB" id="A0A2U1L6E5"/>
<dbReference type="Gene3D" id="2.60.34.10">
    <property type="entry name" value="Substrate Binding Domain Of DNAk, Chain A, domain 1"/>
    <property type="match status" value="1"/>
</dbReference>
<evidence type="ECO:0000313" key="2">
    <source>
        <dbReference type="Proteomes" id="UP000245207"/>
    </source>
</evidence>
<sequence length="110" mass="12428">MGINKTLRQEVFLATRDLQYVDVSELQAPAAISTYTIGPFQATNGERAKVKVKACLNLHGIVYVDSAQDIDTDVVERQGTWQHSRLLQVGYLSDHWRMNADVTRHRDSVV</sequence>
<comment type="caution">
    <text evidence="1">The sequence shown here is derived from an EMBL/GenBank/DDBJ whole genome shotgun (WGS) entry which is preliminary data.</text>
</comment>
<protein>
    <submittedName>
        <fullName evidence="1">Heat shock protein 70 family</fullName>
    </submittedName>
</protein>
<organism evidence="1 2">
    <name type="scientific">Artemisia annua</name>
    <name type="common">Sweet wormwood</name>
    <dbReference type="NCBI Taxonomy" id="35608"/>
    <lineage>
        <taxon>Eukaryota</taxon>
        <taxon>Viridiplantae</taxon>
        <taxon>Streptophyta</taxon>
        <taxon>Embryophyta</taxon>
        <taxon>Tracheophyta</taxon>
        <taxon>Spermatophyta</taxon>
        <taxon>Magnoliopsida</taxon>
        <taxon>eudicotyledons</taxon>
        <taxon>Gunneridae</taxon>
        <taxon>Pentapetalae</taxon>
        <taxon>asterids</taxon>
        <taxon>campanulids</taxon>
        <taxon>Asterales</taxon>
        <taxon>Asteraceae</taxon>
        <taxon>Asteroideae</taxon>
        <taxon>Anthemideae</taxon>
        <taxon>Artemisiinae</taxon>
        <taxon>Artemisia</taxon>
    </lineage>
</organism>